<evidence type="ECO:0000256" key="1">
    <source>
        <dbReference type="ARBA" id="ARBA00023125"/>
    </source>
</evidence>
<reference evidence="4 5" key="1">
    <citation type="submission" date="2016-07" db="EMBL/GenBank/DDBJ databases">
        <title>Genome analysis of Flavihumibacter stibioxidans YS-17.</title>
        <authorList>
            <person name="Shi K."/>
            <person name="Han Y."/>
            <person name="Wang G."/>
        </authorList>
    </citation>
    <scope>NUCLEOTIDE SEQUENCE [LARGE SCALE GENOMIC DNA]</scope>
    <source>
        <strain evidence="4 5">YS-17</strain>
    </source>
</reference>
<dbReference type="PROSITE" id="PS50977">
    <property type="entry name" value="HTH_TETR_2"/>
    <property type="match status" value="1"/>
</dbReference>
<dbReference type="InterPro" id="IPR013570">
    <property type="entry name" value="Tscrpt_reg_YsiA_C"/>
</dbReference>
<dbReference type="InterPro" id="IPR009057">
    <property type="entry name" value="Homeodomain-like_sf"/>
</dbReference>
<dbReference type="Gene3D" id="1.10.357.10">
    <property type="entry name" value="Tetracycline Repressor, domain 2"/>
    <property type="match status" value="1"/>
</dbReference>
<dbReference type="RefSeq" id="WP_187257906.1">
    <property type="nucleotide sequence ID" value="NZ_JBHULF010000020.1"/>
</dbReference>
<dbReference type="Proteomes" id="UP000765802">
    <property type="component" value="Unassembled WGS sequence"/>
</dbReference>
<dbReference type="InterPro" id="IPR050624">
    <property type="entry name" value="HTH-type_Tx_Regulator"/>
</dbReference>
<gene>
    <name evidence="4" type="ORF">BC349_16130</name>
</gene>
<dbReference type="PANTHER" id="PTHR43479:SF11">
    <property type="entry name" value="ACREF_ENVCD OPERON REPRESSOR-RELATED"/>
    <property type="match status" value="1"/>
</dbReference>
<dbReference type="Pfam" id="PF08359">
    <property type="entry name" value="TetR_C_4"/>
    <property type="match status" value="1"/>
</dbReference>
<feature type="DNA-binding region" description="H-T-H motif" evidence="2">
    <location>
        <begin position="30"/>
        <end position="49"/>
    </location>
</feature>
<dbReference type="Gene3D" id="1.10.10.60">
    <property type="entry name" value="Homeodomain-like"/>
    <property type="match status" value="1"/>
</dbReference>
<feature type="domain" description="HTH tetR-type" evidence="3">
    <location>
        <begin position="7"/>
        <end position="67"/>
    </location>
</feature>
<dbReference type="Pfam" id="PF00440">
    <property type="entry name" value="TetR_N"/>
    <property type="match status" value="1"/>
</dbReference>
<dbReference type="PRINTS" id="PR00455">
    <property type="entry name" value="HTHTETR"/>
</dbReference>
<keyword evidence="5" id="KW-1185">Reference proteome</keyword>
<keyword evidence="1 2" id="KW-0238">DNA-binding</keyword>
<dbReference type="SUPFAM" id="SSF48498">
    <property type="entry name" value="Tetracyclin repressor-like, C-terminal domain"/>
    <property type="match status" value="1"/>
</dbReference>
<evidence type="ECO:0000313" key="4">
    <source>
        <dbReference type="EMBL" id="MBC6492591.1"/>
    </source>
</evidence>
<dbReference type="InterPro" id="IPR001647">
    <property type="entry name" value="HTH_TetR"/>
</dbReference>
<evidence type="ECO:0000313" key="5">
    <source>
        <dbReference type="Proteomes" id="UP000765802"/>
    </source>
</evidence>
<name>A0ABR7MD67_9BACT</name>
<accession>A0ABR7MD67</accession>
<protein>
    <submittedName>
        <fullName evidence="4">TetR family transcriptional regulator</fullName>
    </submittedName>
</protein>
<organism evidence="4 5">
    <name type="scientific">Flavihumibacter stibioxidans</name>
    <dbReference type="NCBI Taxonomy" id="1834163"/>
    <lineage>
        <taxon>Bacteria</taxon>
        <taxon>Pseudomonadati</taxon>
        <taxon>Bacteroidota</taxon>
        <taxon>Chitinophagia</taxon>
        <taxon>Chitinophagales</taxon>
        <taxon>Chitinophagaceae</taxon>
        <taxon>Flavihumibacter</taxon>
    </lineage>
</organism>
<evidence type="ECO:0000259" key="3">
    <source>
        <dbReference type="PROSITE" id="PS50977"/>
    </source>
</evidence>
<sequence length="199" mass="22964">MQKLEIRDRQLEIITAAGEILDEFGVTGLTTKRLAERMGFAEAALYRHFRNKEDIIVTLLNYLAANMEQRLQSAITGIEAADEQLVEIFNNQFDFFQQHPQFLVAIFSDGLLEASKNINGAIQQIMMVKRKWLLQIIAEGQRQKVFRNDIPAEDLAHVIMGSFRLQMLQWRMGGHTFDLRLKGKKLMKSILQLILAHHK</sequence>
<dbReference type="SUPFAM" id="SSF46689">
    <property type="entry name" value="Homeodomain-like"/>
    <property type="match status" value="1"/>
</dbReference>
<dbReference type="InterPro" id="IPR036271">
    <property type="entry name" value="Tet_transcr_reg_TetR-rel_C_sf"/>
</dbReference>
<dbReference type="EMBL" id="MBUA01000028">
    <property type="protein sequence ID" value="MBC6492591.1"/>
    <property type="molecule type" value="Genomic_DNA"/>
</dbReference>
<proteinExistence type="predicted"/>
<comment type="caution">
    <text evidence="4">The sequence shown here is derived from an EMBL/GenBank/DDBJ whole genome shotgun (WGS) entry which is preliminary data.</text>
</comment>
<evidence type="ECO:0000256" key="2">
    <source>
        <dbReference type="PROSITE-ProRule" id="PRU00335"/>
    </source>
</evidence>
<dbReference type="PANTHER" id="PTHR43479">
    <property type="entry name" value="ACREF/ENVCD OPERON REPRESSOR-RELATED"/>
    <property type="match status" value="1"/>
</dbReference>